<name>A0A4U3FDE9_9GAMM</name>
<dbReference type="SUPFAM" id="SSF51735">
    <property type="entry name" value="NAD(P)-binding Rossmann-fold domains"/>
    <property type="match status" value="1"/>
</dbReference>
<accession>A0A4U3FDE9</accession>
<evidence type="ECO:0000313" key="2">
    <source>
        <dbReference type="EMBL" id="MBD8107001.1"/>
    </source>
</evidence>
<evidence type="ECO:0000313" key="4">
    <source>
        <dbReference type="Proteomes" id="UP000306393"/>
    </source>
</evidence>
<dbReference type="InterPro" id="IPR051783">
    <property type="entry name" value="NAD(P)-dependent_oxidoreduct"/>
</dbReference>
<evidence type="ECO:0000313" key="5">
    <source>
        <dbReference type="Proteomes" id="UP000661012"/>
    </source>
</evidence>
<dbReference type="Proteomes" id="UP000661012">
    <property type="component" value="Unassembled WGS sequence"/>
</dbReference>
<gene>
    <name evidence="3" type="ORF">EpCFBP13511_07670</name>
    <name evidence="2" type="ORF">IFT93_11305</name>
</gene>
<evidence type="ECO:0000313" key="3">
    <source>
        <dbReference type="EMBL" id="TKJ91813.1"/>
    </source>
</evidence>
<dbReference type="Gene3D" id="3.40.50.720">
    <property type="entry name" value="NAD(P)-binding Rossmann-like Domain"/>
    <property type="match status" value="1"/>
</dbReference>
<dbReference type="RefSeq" id="WP_137268998.1">
    <property type="nucleotide sequence ID" value="NZ_CP123752.1"/>
</dbReference>
<dbReference type="Proteomes" id="UP000306393">
    <property type="component" value="Unassembled WGS sequence"/>
</dbReference>
<dbReference type="GO" id="GO:0004029">
    <property type="term" value="F:aldehyde dehydrogenase (NAD+) activity"/>
    <property type="evidence" value="ECO:0007669"/>
    <property type="project" value="TreeGrafter"/>
</dbReference>
<keyword evidence="5" id="KW-1185">Reference proteome</keyword>
<dbReference type="Pfam" id="PF01370">
    <property type="entry name" value="Epimerase"/>
    <property type="match status" value="1"/>
</dbReference>
<dbReference type="OrthoDB" id="9787292at2"/>
<dbReference type="InterPro" id="IPR001509">
    <property type="entry name" value="Epimerase_deHydtase"/>
</dbReference>
<proteinExistence type="predicted"/>
<dbReference type="STRING" id="1219360.GCA_001571305_01722"/>
<dbReference type="AlphaFoldDB" id="A0A4U3FDE9"/>
<dbReference type="EMBL" id="JACYNN010000006">
    <property type="protein sequence ID" value="MBD8107001.1"/>
    <property type="molecule type" value="Genomic_DNA"/>
</dbReference>
<dbReference type="PANTHER" id="PTHR48079">
    <property type="entry name" value="PROTEIN YEEZ"/>
    <property type="match status" value="1"/>
</dbReference>
<dbReference type="InterPro" id="IPR036291">
    <property type="entry name" value="NAD(P)-bd_dom_sf"/>
</dbReference>
<evidence type="ECO:0000259" key="1">
    <source>
        <dbReference type="Pfam" id="PF01370"/>
    </source>
</evidence>
<organism evidence="3 4">
    <name type="scientific">Erwinia persicina</name>
    <dbReference type="NCBI Taxonomy" id="55211"/>
    <lineage>
        <taxon>Bacteria</taxon>
        <taxon>Pseudomonadati</taxon>
        <taxon>Pseudomonadota</taxon>
        <taxon>Gammaproteobacteria</taxon>
        <taxon>Enterobacterales</taxon>
        <taxon>Erwiniaceae</taxon>
        <taxon>Erwinia</taxon>
    </lineage>
</organism>
<sequence>MKVLVTGATSGLGRNAVEWLLAAGHTVYATGRDRSVGEQLRQAGAVFTALDLSVATAAECAALIGDAETVWHCAAKSSPWGRREAFWQANVIATERLTAAAGQRGVKRFIHISTPSLYFDYSPQLQIEEHFRARRFANHYAASKYAAEQVVLQRVANYPATTFVMLRPRAIFGAHDRVIVPRLLAQLRRDNGILRLPRGGQALLDLTFVLNVVQAMWLASDVPGLASGAVYNITNQQPVTLAEALYPLLNQQLGLACAIRSLPVGLLYGVATLMEGVALLTRREPMLTRYSVGAVSVDMTLSQRRAIDELGYRPHYSMDEAIALTGAWWRQQGVGTHG</sequence>
<dbReference type="EMBL" id="QGAC01000006">
    <property type="protein sequence ID" value="TKJ91813.1"/>
    <property type="molecule type" value="Genomic_DNA"/>
</dbReference>
<dbReference type="PANTHER" id="PTHR48079:SF6">
    <property type="entry name" value="NAD(P)-BINDING DOMAIN-CONTAINING PROTEIN-RELATED"/>
    <property type="match status" value="1"/>
</dbReference>
<protein>
    <submittedName>
        <fullName evidence="2">NAD(P)-dependent oxidoreductase</fullName>
    </submittedName>
</protein>
<dbReference type="GO" id="GO:0005737">
    <property type="term" value="C:cytoplasm"/>
    <property type="evidence" value="ECO:0007669"/>
    <property type="project" value="TreeGrafter"/>
</dbReference>
<comment type="caution">
    <text evidence="3">The sequence shown here is derived from an EMBL/GenBank/DDBJ whole genome shotgun (WGS) entry which is preliminary data.</text>
</comment>
<feature type="domain" description="NAD-dependent epimerase/dehydratase" evidence="1">
    <location>
        <begin position="3"/>
        <end position="233"/>
    </location>
</feature>
<reference evidence="3 4" key="1">
    <citation type="journal article" date="2019" name="Sci. Rep.">
        <title>Differences in resource use lead to coexistence of seed-transmitted microbial populations.</title>
        <authorList>
            <person name="Torres-Cortes G."/>
            <person name="Garcia B.J."/>
            <person name="Compant S."/>
            <person name="Rezki S."/>
            <person name="Jones P."/>
            <person name="Preveaux A."/>
            <person name="Briand M."/>
            <person name="Roulet A."/>
            <person name="Bouchez O."/>
            <person name="Jacobson D."/>
            <person name="Barret M."/>
        </authorList>
    </citation>
    <scope>NUCLEOTIDE SEQUENCE [LARGE SCALE GENOMIC DNA]</scope>
    <source>
        <strain evidence="3 4">CFBP13511</strain>
    </source>
</reference>
<reference evidence="2 5" key="2">
    <citation type="journal article" date="2020" name="FEMS Microbiol. Ecol.">
        <title>Temporal dynamics of bacterial communities during seed development and maturation.</title>
        <authorList>
            <person name="Chesneau G."/>
            <person name="Torres-Cortes G."/>
            <person name="Briand M."/>
            <person name="Darrasse A."/>
            <person name="Preveaux A."/>
            <person name="Marais C."/>
            <person name="Jacques M.A."/>
            <person name="Shade A."/>
            <person name="Barret M."/>
        </authorList>
    </citation>
    <scope>NUCLEOTIDE SEQUENCE [LARGE SCALE GENOMIC DNA]</scope>
    <source>
        <strain evidence="2 5">CFBP13732</strain>
    </source>
</reference>